<keyword evidence="1" id="KW-0378">Hydrolase</keyword>
<comment type="catalytic activity">
    <reaction evidence="1">
        <text>ATP + H2O = ADP + phosphate + H(+)</text>
        <dbReference type="Rhea" id="RHEA:13065"/>
        <dbReference type="ChEBI" id="CHEBI:15377"/>
        <dbReference type="ChEBI" id="CHEBI:15378"/>
        <dbReference type="ChEBI" id="CHEBI:30616"/>
        <dbReference type="ChEBI" id="CHEBI:43474"/>
        <dbReference type="ChEBI" id="CHEBI:456216"/>
        <dbReference type="EC" id="5.6.2.3"/>
    </reaction>
</comment>
<dbReference type="Gene3D" id="3.40.50.300">
    <property type="entry name" value="P-loop containing nucleotide triphosphate hydrolases"/>
    <property type="match status" value="2"/>
</dbReference>
<dbReference type="PANTHER" id="PTHR10492:SF57">
    <property type="entry name" value="ATP-DEPENDENT DNA HELICASE"/>
    <property type="match status" value="1"/>
</dbReference>
<evidence type="ECO:0000313" key="5">
    <source>
        <dbReference type="Proteomes" id="UP000215902"/>
    </source>
</evidence>
<keyword evidence="1" id="KW-0347">Helicase</keyword>
<comment type="cofactor">
    <cofactor evidence="1">
        <name>Mg(2+)</name>
        <dbReference type="ChEBI" id="CHEBI:18420"/>
    </cofactor>
</comment>
<evidence type="ECO:0000256" key="1">
    <source>
        <dbReference type="RuleBase" id="RU363044"/>
    </source>
</evidence>
<dbReference type="GO" id="GO:0016887">
    <property type="term" value="F:ATP hydrolysis activity"/>
    <property type="evidence" value="ECO:0007669"/>
    <property type="project" value="RHEA"/>
</dbReference>
<dbReference type="InterPro" id="IPR049163">
    <property type="entry name" value="Pif1-like_2B_dom"/>
</dbReference>
<keyword evidence="1" id="KW-0234">DNA repair</keyword>
<dbReference type="InterPro" id="IPR027417">
    <property type="entry name" value="P-loop_NTPase"/>
</dbReference>
<dbReference type="Gene3D" id="3.90.70.80">
    <property type="match status" value="1"/>
</dbReference>
<dbReference type="InterPro" id="IPR003323">
    <property type="entry name" value="OTU_dom"/>
</dbReference>
<dbReference type="Proteomes" id="UP000215902">
    <property type="component" value="Unassembled WGS sequence"/>
</dbReference>
<keyword evidence="1" id="KW-0547">Nucleotide-binding</keyword>
<dbReference type="GO" id="GO:0000723">
    <property type="term" value="P:telomere maintenance"/>
    <property type="evidence" value="ECO:0007669"/>
    <property type="project" value="InterPro"/>
</dbReference>
<sequence>MVRRGASSLKKSRDAKRRRQAESEAARLEEQRQRDAQRRHAETEAERAARLEEQRQRDAQRREAETEAEWAARLEADRIRCRGAVVSRSDTQQQGTETIVPFEQLQVIPIVGDGNCFFYAVCDQLRGTPLETDAASLRQDLSCRVAELMPQLIADGLIAPESADEIVNSSFQAGIYVSDEVASLLSRCFDVDLVIYQANGSVMQYFRANLRPPNAIVRVLLRHEHYESLRLRELLQAFTDAEFPSLAASRTPAKRAKKAKGPSAMPAEHETAGRAEDGPATARPETMARPEAPAHDCGPMDWACNHCGAKLFRMETGNFCCAGGKVKLPTRTVPQLLADLYMGRHGMSSEFLTNIRSYNSVLHLTSLSAKPRLVPGWNPSYIISGQLHHTAMPLFAEASAVPRGWQVYFTDRELESQQSLSDRVKPELHELLQTLLHECNLYVRSLKAAAQRIMEDPELVDARIVIHPDRRPSGEHIRRYNLPTANEVGILIVKDTEDTEAPEDGDEPATSRDVVIQLRGGGYKRISKTHRSYDALEYVLLFPHGEDGWHPELRMSNGRKLTPMKYYASEIMVRAGHSSLLHHGRRLFQQYLVDMCAKIESERLLYLRTHQSDLRSETYSGLRDALFAADGRSTDTNPTDIGKPAHVFLSSSFVGGPRYLMERLQDAMTYVQKFGKPDLFVTATCNPKWPEISAQLLPGQRPEDRPDIVTRVFELKKKALLAELRKRFGKEAAHVCSLEYQKRGLPHVHFLLWLVSGQRVTPDRYDKIVSAEIPDPQQQPRLHELVKTHMIHGPCGVVNPACPCMVDGQCSKGFPKEFQQATLTSDTGYPLYRRLSPEMGGFTVDKLFKGRSIRMDNRSVVPYNPGLLLLFECHMNFEVCATVKSVKYVIKYLLKGGDMASFKFEANKKPSGPGEQAADGERQEGSASKAPTQAKKEGRNEIKEYLLARYIGPMEAVNTILGFEVHNRFPAVIRLCVHKSNEQLVYFNEQNASTKARAPRDSTLTAFFKLCRTDEFARGLVYTEVPSYFVWHHSEREWRRAKKGSRVEGHPGVVHNTNIARMYTVSPRAGDLFYMRMLLLQVRGPTSFEALHTVDGVLCPSAKAACTALGLLQRDDHWRRCLAEAVQSRMPRALRHLLAVILIWGNPEDGSDLWCTFAEDLCEDLRFHHRDLSAEEITDLALRELQSMLTSMGGHSLPEYGLPVASVPPQVGPMQFDPVEQAEIREARLSMLTEEQIAVYESVTADLVAGSGGLHFLDAPAGTGKTFLLEVLLAFVRSRGELALAVAASGIAATLLPGGQTAHSTFKIPVRLLRSNKDVCAVGAQSKQAEVFRRVRLIVWDEISMTNRKDLESVDRCLRDVRKQDKPFGGVTLVCSGDFRQLLPVVVNGTRANSVMACVCRSSLWKLFKRHRLTRNIRLLCSSEPAMYQKFTELLMQIGTGTIEQDAEEKVSLPAEMVISAEAPLNDLIKFVYPSFEESAERDDYFASRAILAPYNDSVDAINETCLGIFPGCLREYRSVDSLADEEAATHFPTELLNQLDAPNFPTYLLRIKVGMPLVLLRNINPPRLCNGTRLIVLTMGDNVLRCKIAAGQFTGDEILLPRIPLIPNNADLPVSFKRLQFPVKPSFCLTIHKAQGQSLETVGVDLAVGCFTHGQLYTALSRAKNAANVRVRICGTKTRNVVYPEVLTGD</sequence>
<dbReference type="EC" id="5.6.2.3" evidence="1"/>
<reference evidence="4 5" key="1">
    <citation type="submission" date="2017-06" db="EMBL/GenBank/DDBJ databases">
        <title>A platform for efficient transgenesis in Macrostomum lignano, a flatworm model organism for stem cell research.</title>
        <authorList>
            <person name="Berezikov E."/>
        </authorList>
    </citation>
    <scope>NUCLEOTIDE SEQUENCE [LARGE SCALE GENOMIC DNA]</scope>
    <source>
        <strain evidence="4">DV1</strain>
        <tissue evidence="4">Whole organism</tissue>
    </source>
</reference>
<dbReference type="CDD" id="cd18809">
    <property type="entry name" value="SF1_C_RecD"/>
    <property type="match status" value="1"/>
</dbReference>
<feature type="region of interest" description="Disordered" evidence="2">
    <location>
        <begin position="906"/>
        <end position="937"/>
    </location>
</feature>
<dbReference type="CDD" id="cd22744">
    <property type="entry name" value="OTU"/>
    <property type="match status" value="1"/>
</dbReference>
<evidence type="ECO:0000256" key="2">
    <source>
        <dbReference type="SAM" id="MobiDB-lite"/>
    </source>
</evidence>
<feature type="compositionally biased region" description="Basic and acidic residues" evidence="2">
    <location>
        <begin position="20"/>
        <end position="64"/>
    </location>
</feature>
<dbReference type="Pfam" id="PF05970">
    <property type="entry name" value="PIF1"/>
    <property type="match status" value="1"/>
</dbReference>
<dbReference type="SUPFAM" id="SSF52540">
    <property type="entry name" value="P-loop containing nucleoside triphosphate hydrolases"/>
    <property type="match status" value="2"/>
</dbReference>
<dbReference type="InterPro" id="IPR010285">
    <property type="entry name" value="DNA_helicase_pif1-like_DEAD"/>
</dbReference>
<comment type="similarity">
    <text evidence="1">Belongs to the helicase family.</text>
</comment>
<accession>A0A267H554</accession>
<feature type="region of interest" description="Disordered" evidence="2">
    <location>
        <begin position="1"/>
        <end position="64"/>
    </location>
</feature>
<dbReference type="GO" id="GO:0006281">
    <property type="term" value="P:DNA repair"/>
    <property type="evidence" value="ECO:0007669"/>
    <property type="project" value="UniProtKB-KW"/>
</dbReference>
<protein>
    <recommendedName>
        <fullName evidence="1">ATP-dependent DNA helicase</fullName>
        <ecNumber evidence="1">5.6.2.3</ecNumber>
    </recommendedName>
</protein>
<evidence type="ECO:0000313" key="4">
    <source>
        <dbReference type="EMBL" id="PAA92669.1"/>
    </source>
</evidence>
<keyword evidence="1" id="KW-0233">DNA recombination</keyword>
<dbReference type="OrthoDB" id="6145593at2759"/>
<name>A0A267H554_9PLAT</name>
<dbReference type="GO" id="GO:0043139">
    <property type="term" value="F:5'-3' DNA helicase activity"/>
    <property type="evidence" value="ECO:0007669"/>
    <property type="project" value="UniProtKB-EC"/>
</dbReference>
<keyword evidence="1" id="KW-0227">DNA damage</keyword>
<dbReference type="PANTHER" id="PTHR10492">
    <property type="match status" value="1"/>
</dbReference>
<proteinExistence type="inferred from homology"/>
<feature type="compositionally biased region" description="Basic and acidic residues" evidence="2">
    <location>
        <begin position="267"/>
        <end position="277"/>
    </location>
</feature>
<gene>
    <name evidence="4" type="ORF">BOX15_Mlig016948g6</name>
</gene>
<dbReference type="Pfam" id="PF21530">
    <property type="entry name" value="Pif1_2B_dom"/>
    <property type="match status" value="1"/>
</dbReference>
<feature type="region of interest" description="Disordered" evidence="2">
    <location>
        <begin position="249"/>
        <end position="293"/>
    </location>
</feature>
<keyword evidence="1" id="KW-0067">ATP-binding</keyword>
<dbReference type="PROSITE" id="PS50802">
    <property type="entry name" value="OTU"/>
    <property type="match status" value="1"/>
</dbReference>
<dbReference type="Pfam" id="PF14214">
    <property type="entry name" value="Helitron_like_N"/>
    <property type="match status" value="1"/>
</dbReference>
<dbReference type="GO" id="GO:0005524">
    <property type="term" value="F:ATP binding"/>
    <property type="evidence" value="ECO:0007669"/>
    <property type="project" value="UniProtKB-KW"/>
</dbReference>
<dbReference type="EMBL" id="NIVC01000042">
    <property type="protein sequence ID" value="PAA92669.1"/>
    <property type="molecule type" value="Genomic_DNA"/>
</dbReference>
<dbReference type="InterPro" id="IPR025476">
    <property type="entry name" value="Helitron_helicase-like"/>
</dbReference>
<dbReference type="GO" id="GO:0006310">
    <property type="term" value="P:DNA recombination"/>
    <property type="evidence" value="ECO:0007669"/>
    <property type="project" value="UniProtKB-KW"/>
</dbReference>
<keyword evidence="5" id="KW-1185">Reference proteome</keyword>
<dbReference type="STRING" id="282301.A0A267H554"/>
<feature type="domain" description="OTU" evidence="3">
    <location>
        <begin position="105"/>
        <end position="232"/>
    </location>
</feature>
<evidence type="ECO:0000259" key="3">
    <source>
        <dbReference type="PROSITE" id="PS50802"/>
    </source>
</evidence>
<organism evidence="4 5">
    <name type="scientific">Macrostomum lignano</name>
    <dbReference type="NCBI Taxonomy" id="282301"/>
    <lineage>
        <taxon>Eukaryota</taxon>
        <taxon>Metazoa</taxon>
        <taxon>Spiralia</taxon>
        <taxon>Lophotrochozoa</taxon>
        <taxon>Platyhelminthes</taxon>
        <taxon>Rhabditophora</taxon>
        <taxon>Macrostomorpha</taxon>
        <taxon>Macrostomida</taxon>
        <taxon>Macrostomidae</taxon>
        <taxon>Macrostomum</taxon>
    </lineage>
</organism>
<comment type="caution">
    <text evidence="4">The sequence shown here is derived from an EMBL/GenBank/DDBJ whole genome shotgun (WGS) entry which is preliminary data.</text>
</comment>